<feature type="region of interest" description="Disordered" evidence="1">
    <location>
        <begin position="337"/>
        <end position="363"/>
    </location>
</feature>
<keyword evidence="3" id="KW-1185">Reference proteome</keyword>
<feature type="compositionally biased region" description="Basic and acidic residues" evidence="1">
    <location>
        <begin position="1042"/>
        <end position="1054"/>
    </location>
</feature>
<dbReference type="OrthoDB" id="5343018at2759"/>
<protein>
    <recommendedName>
        <fullName evidence="4">Centrosomin N-terminal motif 1 domain-containing protein</fullName>
    </recommendedName>
</protein>
<feature type="region of interest" description="Disordered" evidence="1">
    <location>
        <begin position="1040"/>
        <end position="1072"/>
    </location>
</feature>
<feature type="compositionally biased region" description="Polar residues" evidence="1">
    <location>
        <begin position="190"/>
        <end position="199"/>
    </location>
</feature>
<dbReference type="Proteomes" id="UP000038010">
    <property type="component" value="Unassembled WGS sequence"/>
</dbReference>
<feature type="region of interest" description="Disordered" evidence="1">
    <location>
        <begin position="183"/>
        <end position="210"/>
    </location>
</feature>
<comment type="caution">
    <text evidence="2">The sequence shown here is derived from an EMBL/GenBank/DDBJ whole genome shotgun (WGS) entry which is preliminary data.</text>
</comment>
<feature type="compositionally biased region" description="Basic residues" evidence="1">
    <location>
        <begin position="911"/>
        <end position="920"/>
    </location>
</feature>
<proteinExistence type="predicted"/>
<dbReference type="AlphaFoldDB" id="A0A0N1I024"/>
<sequence length="1072" mass="117385">MNNARPSPTTSPPAPGFGHPPGPSDAHDTIAPYPSPSSRQQRLLKLRNDNFSAKSSLSGTVLNSRLSGLTAENGSPPQRNQENVVVAHPRVQPRKYHTTSSLGILAEISNSVRSASLGVRQRELLGRQAIPIFQDNPERGLLEPSPTTSPPVYRNSLSSPVDSPFRFEHIQDSFTMGLREVSGNARKSPLTDNPLGTNDSKSIRRRKTTTTSRFNSEEYIDRIEKELELANNSVYSPNSNRSWKDKLKQAEQENERLRQELADVKTTFETEVQTAVQHKTAAELALRRKIRALEDEVEQKNSTIREIQSQRVHEHPDQGMFDTLRATIERLEAENHSLEQSNETLRPRGSAQTIEKPASPVTAATSGGFISHTYTSTTAAQPHRLACVKSCLKLVPIYADWRPTSEQPPASSSVDPSGKPNPNRRRRRMHGSTQLKPLLLPTLTSEYGALSTTTPVVSPSKTPRRDFSEESADPTTMFISQSPASYDFDGESVLSDPYAESASKTTARSLAYQSLEGVLDGSDDTTARDTDAGQSYFGFISNTARAGSSVISPRSGYALDGLRSPRSMSSGEDADSTLMPRYHQSAPGDGPNDGPGQLILYSSPGEVSGVEIPEPLFSTSMRQAAPTDEPMLPSLSAHDDIDNHGLPVLAGYARKRRKMSSAFEAHDESHIDKDNDVAAEAEPTALPETTDRGTDARSLSGTETPMVRSRPTSMSLLSPRRSRTPLELLSRKNFGVKPIAVVTIKTIYGTLSRCTTMMRDFRRDPLAVARRVIANAWRCNWAVLGKLSWWVLGLFLGSSTKDREQDWDWDDFDGEAIADRHCGASSEARQPLLQEQSGDSQERRVHFDADNASAGEHVPSPPQESRKPGWGKTVMLWGKFSMAIMLAVGGAVVKGPGEMLKESDLDSASSRGRKGHRRVSVHNGDDALGDVSATSVELQAVSPDSATSSCRKRRMAKPSLFSPPPSARAVLSQELDMEHFSSSPPASSSPSLGSFRFGRGQRFDFAMDDDLNMDVEVETLKPRRSARSRLDNVFEPSNTTKAFERGKHGHHEYDPASAGLGAFDSTRPLPIA</sequence>
<accession>A0A0N1I024</accession>
<feature type="region of interest" description="Disordered" evidence="1">
    <location>
        <begin position="683"/>
        <end position="718"/>
    </location>
</feature>
<dbReference type="GeneID" id="28740760"/>
<feature type="region of interest" description="Disordered" evidence="1">
    <location>
        <begin position="550"/>
        <end position="596"/>
    </location>
</feature>
<feature type="compositionally biased region" description="Polar residues" evidence="1">
    <location>
        <begin position="404"/>
        <end position="415"/>
    </location>
</feature>
<feature type="region of interest" description="Disordered" evidence="1">
    <location>
        <begin position="450"/>
        <end position="483"/>
    </location>
</feature>
<organism evidence="2 3">
    <name type="scientific">Cyphellophora attinorum</name>
    <dbReference type="NCBI Taxonomy" id="1664694"/>
    <lineage>
        <taxon>Eukaryota</taxon>
        <taxon>Fungi</taxon>
        <taxon>Dikarya</taxon>
        <taxon>Ascomycota</taxon>
        <taxon>Pezizomycotina</taxon>
        <taxon>Eurotiomycetes</taxon>
        <taxon>Chaetothyriomycetidae</taxon>
        <taxon>Chaetothyriales</taxon>
        <taxon>Cyphellophoraceae</taxon>
        <taxon>Cyphellophora</taxon>
    </lineage>
</organism>
<feature type="compositionally biased region" description="Low complexity" evidence="1">
    <location>
        <begin position="451"/>
        <end position="461"/>
    </location>
</feature>
<gene>
    <name evidence="2" type="ORF">AB675_8434</name>
</gene>
<feature type="region of interest" description="Disordered" evidence="1">
    <location>
        <begin position="1"/>
        <end position="40"/>
    </location>
</feature>
<feature type="region of interest" description="Disordered" evidence="1">
    <location>
        <begin position="943"/>
        <end position="966"/>
    </location>
</feature>
<dbReference type="RefSeq" id="XP_018004595.1">
    <property type="nucleotide sequence ID" value="XM_018148880.1"/>
</dbReference>
<evidence type="ECO:0000313" key="3">
    <source>
        <dbReference type="Proteomes" id="UP000038010"/>
    </source>
</evidence>
<dbReference type="EMBL" id="LFJN01000003">
    <property type="protein sequence ID" value="KPI44632.1"/>
    <property type="molecule type" value="Genomic_DNA"/>
</dbReference>
<reference evidence="2 3" key="1">
    <citation type="submission" date="2015-06" db="EMBL/GenBank/DDBJ databases">
        <title>Draft genome of the ant-associated black yeast Phialophora attae CBS 131958.</title>
        <authorList>
            <person name="Moreno L.F."/>
            <person name="Stielow B.J."/>
            <person name="de Hoog S."/>
            <person name="Vicente V.A."/>
            <person name="Weiss V.A."/>
            <person name="de Vries M."/>
            <person name="Cruz L.M."/>
            <person name="Souza E.M."/>
        </authorList>
    </citation>
    <scope>NUCLEOTIDE SEQUENCE [LARGE SCALE GENOMIC DNA]</scope>
    <source>
        <strain evidence="2 3">CBS 131958</strain>
    </source>
</reference>
<dbReference type="VEuPathDB" id="FungiDB:AB675_8434"/>
<feature type="region of interest" description="Disordered" evidence="1">
    <location>
        <begin position="850"/>
        <end position="870"/>
    </location>
</feature>
<feature type="compositionally biased region" description="Polar residues" evidence="1">
    <location>
        <begin position="473"/>
        <end position="483"/>
    </location>
</feature>
<feature type="region of interest" description="Disordered" evidence="1">
    <location>
        <begin position="901"/>
        <end position="928"/>
    </location>
</feature>
<feature type="region of interest" description="Disordered" evidence="1">
    <location>
        <begin position="403"/>
        <end position="438"/>
    </location>
</feature>
<name>A0A0N1I024_9EURO</name>
<evidence type="ECO:0000256" key="1">
    <source>
        <dbReference type="SAM" id="MobiDB-lite"/>
    </source>
</evidence>
<feature type="compositionally biased region" description="Pro residues" evidence="1">
    <location>
        <begin position="9"/>
        <end position="23"/>
    </location>
</feature>
<evidence type="ECO:0000313" key="2">
    <source>
        <dbReference type="EMBL" id="KPI44632.1"/>
    </source>
</evidence>
<evidence type="ECO:0008006" key="4">
    <source>
        <dbReference type="Google" id="ProtNLM"/>
    </source>
</evidence>